<dbReference type="Proteomes" id="UP000299102">
    <property type="component" value="Unassembled WGS sequence"/>
</dbReference>
<dbReference type="AlphaFoldDB" id="A0A4C1ZYV8"/>
<proteinExistence type="predicted"/>
<sequence>MIHFTGKRARNPKLDLVAENLTKGASSRRNRENESAGCIKHDRGPRSKPVRIAALRLLVYSQAARLSRTAALHVSARRARKSKLGRARRRRRRRRNFKTQTAADFLYAT</sequence>
<name>A0A4C1ZYV8_EUMVA</name>
<reference evidence="2 3" key="1">
    <citation type="journal article" date="2019" name="Commun. Biol.">
        <title>The bagworm genome reveals a unique fibroin gene that provides high tensile strength.</title>
        <authorList>
            <person name="Kono N."/>
            <person name="Nakamura H."/>
            <person name="Ohtoshi R."/>
            <person name="Tomita M."/>
            <person name="Numata K."/>
            <person name="Arakawa K."/>
        </authorList>
    </citation>
    <scope>NUCLEOTIDE SEQUENCE [LARGE SCALE GENOMIC DNA]</scope>
</reference>
<gene>
    <name evidence="2" type="ORF">EVAR_68411_1</name>
</gene>
<comment type="caution">
    <text evidence="2">The sequence shown here is derived from an EMBL/GenBank/DDBJ whole genome shotgun (WGS) entry which is preliminary data.</text>
</comment>
<protein>
    <submittedName>
        <fullName evidence="2">Uncharacterized protein</fullName>
    </submittedName>
</protein>
<feature type="compositionally biased region" description="Basic residues" evidence="1">
    <location>
        <begin position="77"/>
        <end position="97"/>
    </location>
</feature>
<dbReference type="EMBL" id="BGZK01002442">
    <property type="protein sequence ID" value="GBP93991.1"/>
    <property type="molecule type" value="Genomic_DNA"/>
</dbReference>
<evidence type="ECO:0000313" key="3">
    <source>
        <dbReference type="Proteomes" id="UP000299102"/>
    </source>
</evidence>
<evidence type="ECO:0000256" key="1">
    <source>
        <dbReference type="SAM" id="MobiDB-lite"/>
    </source>
</evidence>
<evidence type="ECO:0000313" key="2">
    <source>
        <dbReference type="EMBL" id="GBP93991.1"/>
    </source>
</evidence>
<feature type="region of interest" description="Disordered" evidence="1">
    <location>
        <begin position="22"/>
        <end position="45"/>
    </location>
</feature>
<feature type="region of interest" description="Disordered" evidence="1">
    <location>
        <begin position="77"/>
        <end position="109"/>
    </location>
</feature>
<organism evidence="2 3">
    <name type="scientific">Eumeta variegata</name>
    <name type="common">Bagworm moth</name>
    <name type="synonym">Eumeta japonica</name>
    <dbReference type="NCBI Taxonomy" id="151549"/>
    <lineage>
        <taxon>Eukaryota</taxon>
        <taxon>Metazoa</taxon>
        <taxon>Ecdysozoa</taxon>
        <taxon>Arthropoda</taxon>
        <taxon>Hexapoda</taxon>
        <taxon>Insecta</taxon>
        <taxon>Pterygota</taxon>
        <taxon>Neoptera</taxon>
        <taxon>Endopterygota</taxon>
        <taxon>Lepidoptera</taxon>
        <taxon>Glossata</taxon>
        <taxon>Ditrysia</taxon>
        <taxon>Tineoidea</taxon>
        <taxon>Psychidae</taxon>
        <taxon>Oiketicinae</taxon>
        <taxon>Eumeta</taxon>
    </lineage>
</organism>
<accession>A0A4C1ZYV8</accession>
<feature type="compositionally biased region" description="Basic and acidic residues" evidence="1">
    <location>
        <begin position="29"/>
        <end position="45"/>
    </location>
</feature>
<keyword evidence="3" id="KW-1185">Reference proteome</keyword>